<protein>
    <submittedName>
        <fullName evidence="1">Uncharacterized protein</fullName>
    </submittedName>
</protein>
<organism evidence="1 2">
    <name type="scientific">Rugosimonospora africana</name>
    <dbReference type="NCBI Taxonomy" id="556532"/>
    <lineage>
        <taxon>Bacteria</taxon>
        <taxon>Bacillati</taxon>
        <taxon>Actinomycetota</taxon>
        <taxon>Actinomycetes</taxon>
        <taxon>Micromonosporales</taxon>
        <taxon>Micromonosporaceae</taxon>
        <taxon>Rugosimonospora</taxon>
    </lineage>
</organism>
<dbReference type="RefSeq" id="WP_203922633.1">
    <property type="nucleotide sequence ID" value="NZ_BONZ01000077.1"/>
</dbReference>
<sequence>MWITADALIPARPRLSAVLAVWSTTTLPAPAAPIGRPRPMPRWLSRLLDPGLMP</sequence>
<accession>A0A8J3R0K1</accession>
<proteinExistence type="predicted"/>
<dbReference type="Proteomes" id="UP000642748">
    <property type="component" value="Unassembled WGS sequence"/>
</dbReference>
<evidence type="ECO:0000313" key="1">
    <source>
        <dbReference type="EMBL" id="GIH19160.1"/>
    </source>
</evidence>
<keyword evidence="2" id="KW-1185">Reference proteome</keyword>
<reference evidence="1" key="1">
    <citation type="submission" date="2021-01" db="EMBL/GenBank/DDBJ databases">
        <title>Whole genome shotgun sequence of Rugosimonospora africana NBRC 104875.</title>
        <authorList>
            <person name="Komaki H."/>
            <person name="Tamura T."/>
        </authorList>
    </citation>
    <scope>NUCLEOTIDE SEQUENCE</scope>
    <source>
        <strain evidence="1">NBRC 104875</strain>
    </source>
</reference>
<name>A0A8J3R0K1_9ACTN</name>
<dbReference type="EMBL" id="BONZ01000077">
    <property type="protein sequence ID" value="GIH19160.1"/>
    <property type="molecule type" value="Genomic_DNA"/>
</dbReference>
<dbReference type="AlphaFoldDB" id="A0A8J3R0K1"/>
<evidence type="ECO:0000313" key="2">
    <source>
        <dbReference type="Proteomes" id="UP000642748"/>
    </source>
</evidence>
<gene>
    <name evidence="1" type="ORF">Raf01_73320</name>
</gene>
<comment type="caution">
    <text evidence="1">The sequence shown here is derived from an EMBL/GenBank/DDBJ whole genome shotgun (WGS) entry which is preliminary data.</text>
</comment>